<dbReference type="AlphaFoldDB" id="A0A6C0CHP8"/>
<name>A0A6C0CHP8_9ZZZZ</name>
<accession>A0A6C0CHP8</accession>
<dbReference type="EMBL" id="MN739418">
    <property type="protein sequence ID" value="QHT03833.1"/>
    <property type="molecule type" value="Genomic_DNA"/>
</dbReference>
<organism evidence="2">
    <name type="scientific">viral metagenome</name>
    <dbReference type="NCBI Taxonomy" id="1070528"/>
    <lineage>
        <taxon>unclassified sequences</taxon>
        <taxon>metagenomes</taxon>
        <taxon>organismal metagenomes</taxon>
    </lineage>
</organism>
<keyword evidence="1" id="KW-1133">Transmembrane helix</keyword>
<feature type="transmembrane region" description="Helical" evidence="1">
    <location>
        <begin position="6"/>
        <end position="24"/>
    </location>
</feature>
<reference evidence="2" key="1">
    <citation type="journal article" date="2020" name="Nature">
        <title>Giant virus diversity and host interactions through global metagenomics.</title>
        <authorList>
            <person name="Schulz F."/>
            <person name="Roux S."/>
            <person name="Paez-Espino D."/>
            <person name="Jungbluth S."/>
            <person name="Walsh D.A."/>
            <person name="Denef V.J."/>
            <person name="McMahon K.D."/>
            <person name="Konstantinidis K.T."/>
            <person name="Eloe-Fadrosh E.A."/>
            <person name="Kyrpides N.C."/>
            <person name="Woyke T."/>
        </authorList>
    </citation>
    <scope>NUCLEOTIDE SEQUENCE</scope>
    <source>
        <strain evidence="2">GVMAG-M-3300021120-1</strain>
    </source>
</reference>
<sequence length="143" mass="16194">MLSDSTSAIVVVGILLVVISYRSFSYTLLELLMQLTRPGATVLLLSVVGYLLYKNYLYTGLALAVVAVYLLKDLWSKYPQSDARRLYNEQALDQKRFDPRYSVDLQWANKSATHDKPALYFQTGDPKLLVFPPSEEVLHELCG</sequence>
<proteinExistence type="predicted"/>
<evidence type="ECO:0000256" key="1">
    <source>
        <dbReference type="SAM" id="Phobius"/>
    </source>
</evidence>
<feature type="transmembrane region" description="Helical" evidence="1">
    <location>
        <begin position="56"/>
        <end position="75"/>
    </location>
</feature>
<evidence type="ECO:0000313" key="2">
    <source>
        <dbReference type="EMBL" id="QHT03833.1"/>
    </source>
</evidence>
<keyword evidence="1" id="KW-0472">Membrane</keyword>
<keyword evidence="1" id="KW-0812">Transmembrane</keyword>
<protein>
    <submittedName>
        <fullName evidence="2">Uncharacterized protein</fullName>
    </submittedName>
</protein>